<feature type="compositionally biased region" description="Low complexity" evidence="9">
    <location>
        <begin position="503"/>
        <end position="522"/>
    </location>
</feature>
<dbReference type="PROSITE" id="PS51272">
    <property type="entry name" value="SLH"/>
    <property type="match status" value="2"/>
</dbReference>
<dbReference type="Pfam" id="PF17801">
    <property type="entry name" value="Melibiase_C"/>
    <property type="match status" value="1"/>
</dbReference>
<keyword evidence="2 10" id="KW-0732">Signal</keyword>
<feature type="domain" description="SLH" evidence="11">
    <location>
        <begin position="1454"/>
        <end position="1517"/>
    </location>
</feature>
<dbReference type="SUPFAM" id="SSF51011">
    <property type="entry name" value="Glycosyl hydrolase domain"/>
    <property type="match status" value="1"/>
</dbReference>
<dbReference type="InterPro" id="IPR013785">
    <property type="entry name" value="Aldolase_TIM"/>
</dbReference>
<dbReference type="InterPro" id="IPR014756">
    <property type="entry name" value="Ig_E-set"/>
</dbReference>
<dbReference type="Pfam" id="PF03442">
    <property type="entry name" value="CBM_X2"/>
    <property type="match status" value="3"/>
</dbReference>
<dbReference type="SUPFAM" id="SSF81296">
    <property type="entry name" value="E set domains"/>
    <property type="match status" value="3"/>
</dbReference>
<organism evidence="12 13">
    <name type="scientific">Paenibacillus methanolicus</name>
    <dbReference type="NCBI Taxonomy" id="582686"/>
    <lineage>
        <taxon>Bacteria</taxon>
        <taxon>Bacillati</taxon>
        <taxon>Bacillota</taxon>
        <taxon>Bacilli</taxon>
        <taxon>Bacillales</taxon>
        <taxon>Paenibacillaceae</taxon>
        <taxon>Paenibacillus</taxon>
    </lineage>
</organism>
<dbReference type="PANTHER" id="PTHR11452:SF75">
    <property type="entry name" value="ALPHA-GALACTOSIDASE MEL1"/>
    <property type="match status" value="1"/>
</dbReference>
<keyword evidence="4" id="KW-0136">Cellulose degradation</keyword>
<keyword evidence="5" id="KW-0119">Carbohydrate metabolism</keyword>
<keyword evidence="13" id="KW-1185">Reference proteome</keyword>
<evidence type="ECO:0000313" key="13">
    <source>
        <dbReference type="Proteomes" id="UP000323257"/>
    </source>
</evidence>
<dbReference type="InterPro" id="IPR005102">
    <property type="entry name" value="Carbo-bd_X2"/>
</dbReference>
<feature type="region of interest" description="Disordered" evidence="9">
    <location>
        <begin position="496"/>
        <end position="530"/>
    </location>
</feature>
<accession>A0A5S5CHU9</accession>
<evidence type="ECO:0000256" key="6">
    <source>
        <dbReference type="ARBA" id="ARBA00023295"/>
    </source>
</evidence>
<name>A0A5S5CHU9_9BACL</name>
<dbReference type="EMBL" id="VNHS01000001">
    <property type="protein sequence ID" value="TYP79104.1"/>
    <property type="molecule type" value="Genomic_DNA"/>
</dbReference>
<dbReference type="PRINTS" id="PR00740">
    <property type="entry name" value="GLHYDRLASE27"/>
</dbReference>
<comment type="caution">
    <text evidence="12">The sequence shown here is derived from an EMBL/GenBank/DDBJ whole genome shotgun (WGS) entry which is preliminary data.</text>
</comment>
<evidence type="ECO:0000313" key="12">
    <source>
        <dbReference type="EMBL" id="TYP79104.1"/>
    </source>
</evidence>
<evidence type="ECO:0000256" key="5">
    <source>
        <dbReference type="ARBA" id="ARBA00023277"/>
    </source>
</evidence>
<dbReference type="Pfam" id="PF00395">
    <property type="entry name" value="SLH"/>
    <property type="match status" value="2"/>
</dbReference>
<feature type="signal peptide" evidence="10">
    <location>
        <begin position="1"/>
        <end position="23"/>
    </location>
</feature>
<dbReference type="InterPro" id="IPR041233">
    <property type="entry name" value="Melibiase_C"/>
</dbReference>
<keyword evidence="8" id="KW-1015">Disulfide bond</keyword>
<evidence type="ECO:0000256" key="3">
    <source>
        <dbReference type="ARBA" id="ARBA00022801"/>
    </source>
</evidence>
<evidence type="ECO:0000256" key="9">
    <source>
        <dbReference type="SAM" id="MobiDB-lite"/>
    </source>
</evidence>
<keyword evidence="6 8" id="KW-0326">Glycosidase</keyword>
<keyword evidence="7" id="KW-0624">Polysaccharide degradation</keyword>
<dbReference type="InterPro" id="IPR001119">
    <property type="entry name" value="SLH_dom"/>
</dbReference>
<comment type="similarity">
    <text evidence="1 8">Belongs to the glycosyl hydrolase 27 family.</text>
</comment>
<dbReference type="InterPro" id="IPR013783">
    <property type="entry name" value="Ig-like_fold"/>
</dbReference>
<gene>
    <name evidence="12" type="ORF">BCM02_101220</name>
</gene>
<evidence type="ECO:0000259" key="11">
    <source>
        <dbReference type="PROSITE" id="PS51272"/>
    </source>
</evidence>
<dbReference type="OrthoDB" id="9807519at2"/>
<dbReference type="Gene3D" id="2.60.40.1180">
    <property type="entry name" value="Golgi alpha-mannosidase II"/>
    <property type="match status" value="1"/>
</dbReference>
<feature type="domain" description="SLH" evidence="11">
    <location>
        <begin position="1518"/>
        <end position="1575"/>
    </location>
</feature>
<dbReference type="Gene3D" id="2.60.40.10">
    <property type="entry name" value="Immunoglobulins"/>
    <property type="match status" value="3"/>
</dbReference>
<evidence type="ECO:0000256" key="4">
    <source>
        <dbReference type="ARBA" id="ARBA00023001"/>
    </source>
</evidence>
<dbReference type="EC" id="3.2.1.22" evidence="8"/>
<dbReference type="PANTHER" id="PTHR11452">
    <property type="entry name" value="ALPHA-GALACTOSIDASE/ALPHA-N-ACETYLGALACTOSAMINIDASE"/>
    <property type="match status" value="1"/>
</dbReference>
<dbReference type="SUPFAM" id="SSF51445">
    <property type="entry name" value="(Trans)glycosidases"/>
    <property type="match status" value="1"/>
</dbReference>
<dbReference type="GO" id="GO:0030245">
    <property type="term" value="P:cellulose catabolic process"/>
    <property type="evidence" value="ECO:0007669"/>
    <property type="project" value="UniProtKB-KW"/>
</dbReference>
<evidence type="ECO:0000256" key="10">
    <source>
        <dbReference type="SAM" id="SignalP"/>
    </source>
</evidence>
<keyword evidence="3 8" id="KW-0378">Hydrolase</keyword>
<evidence type="ECO:0000256" key="1">
    <source>
        <dbReference type="ARBA" id="ARBA00009743"/>
    </source>
</evidence>
<feature type="chain" id="PRO_5038525098" description="Alpha-galactosidase" evidence="10">
    <location>
        <begin position="24"/>
        <end position="1612"/>
    </location>
</feature>
<dbReference type="RefSeq" id="WP_148927207.1">
    <property type="nucleotide sequence ID" value="NZ_VNHS01000001.1"/>
</dbReference>
<dbReference type="Proteomes" id="UP000323257">
    <property type="component" value="Unassembled WGS sequence"/>
</dbReference>
<evidence type="ECO:0000256" key="7">
    <source>
        <dbReference type="ARBA" id="ARBA00023326"/>
    </source>
</evidence>
<evidence type="ECO:0000256" key="2">
    <source>
        <dbReference type="ARBA" id="ARBA00022729"/>
    </source>
</evidence>
<dbReference type="Pfam" id="PF16499">
    <property type="entry name" value="Melibiase_2"/>
    <property type="match status" value="2"/>
</dbReference>
<dbReference type="CDD" id="cd14792">
    <property type="entry name" value="GH27"/>
    <property type="match status" value="1"/>
</dbReference>
<proteinExistence type="inferred from homology"/>
<dbReference type="GO" id="GO:0004557">
    <property type="term" value="F:alpha-galactosidase activity"/>
    <property type="evidence" value="ECO:0007669"/>
    <property type="project" value="UniProtKB-EC"/>
</dbReference>
<comment type="catalytic activity">
    <reaction evidence="8">
        <text>Hydrolysis of terminal, non-reducing alpha-D-galactose residues in alpha-D-galactosides, including galactose oligosaccharides, galactomannans and galactolipids.</text>
        <dbReference type="EC" id="3.2.1.22"/>
    </reaction>
</comment>
<dbReference type="InterPro" id="IPR002241">
    <property type="entry name" value="Glyco_hydro_27"/>
</dbReference>
<dbReference type="Gene3D" id="2.60.120.260">
    <property type="entry name" value="Galactose-binding domain-like"/>
    <property type="match status" value="3"/>
</dbReference>
<dbReference type="Gene3D" id="3.20.20.70">
    <property type="entry name" value="Aldolase class I"/>
    <property type="match status" value="1"/>
</dbReference>
<reference evidence="12 13" key="1">
    <citation type="submission" date="2019-07" db="EMBL/GenBank/DDBJ databases">
        <title>Genomic Encyclopedia of Type Strains, Phase III (KMG-III): the genomes of soil and plant-associated and newly described type strains.</title>
        <authorList>
            <person name="Whitman W."/>
        </authorList>
    </citation>
    <scope>NUCLEOTIDE SEQUENCE [LARGE SCALE GENOMIC DNA]</scope>
    <source>
        <strain evidence="12 13">BL24</strain>
    </source>
</reference>
<sequence>MKRTMRKAGLGLLLAAVAIGQFGFVPKTQVAQAADNGIAQKPYMGWSTYSLQVYDGPAGNWTSAEKIKQQSDAMRDKLQAHGYEYINIDAGWNGGMDEYGRPIPSTTLYPNGFQEVIDYVHNNGQKIGIYMIPGLTKQAYEADLPIYNAPGCSMRDIAAQPLRTADYWNIGYKMDFTSSEHGKECAQAYIDSLAELIASWGIDFLKFDSVTPGSGHNNTSIDARDDVAAWSKALAKQEHKIWFELSWALDHNYIDFWREHANGWRVNWDVESYDPKVGLTQWANIARLFPDAALWWRDARPGGWNDFDSLNVGNGAMDGLTKDERQTAMTLWSMSAAPLYIGNDMTNLDEFGLSLLTNDEVIAVNQAGRPAHPVSMETNHQVWYANNGDGTYTVALFNHGTKGATVTANWRDIGLTGAASVRDLWSHSELGTFETGYSAVNLEPHASRLFKVTAKNGTSSVNDDDTGMNYVGSWARNGGREQAAGAQELELQIRDSGAEQQPAAGTSASSEIETEAASSSEGDSGTAAEALGDAAPNAGLRDASGETASQAAASRFVLLNDDNPAIAYAGNWGHSTNRSFGDYAADVHYTQREGDSFSYTFTGTGIEVLTEKDESQGSMDFYLDDAFVETADTSGTGTREAQQTVFQVANLPIGEHTLKAVKRTINDGDYMLLDALKVRAETLVAPDRAEFDHANPADLAFELPFGGSSLTGITNGAASLVKGTDYEVNGGTATLRQSYLAKQPAGALALAFAFAGGDTQYVAINVSGAAEANSEIAPKTASFDLKPSAQADVQTTLTLNGNALAGISNKGSALAEGDDYTMAYNVVTIHQSYLARQSAGTTTLTFAFSAGATQTLTIAVKAAEPEGVRYQYVNNDDPAILYTGSWSRNSGRGIGDYKDDVHFTEKSGDWFQYAFRGTGVKLVTERDESQGEMDIYIDGELKATVDTYHDGRQSLQTVYEIQGLTDGQHTIKAVKKSGTFMLLDMLQISIPSLIDPAAAEFDKAEQDDIQVNLLDDAGKLSSISNEAAELDPGADYTVEGRTVLIHKAYLASLPLGSVKLNFAFEGDYLEDIHATAENGDSFTYSFKGRGAALYMPRGPEQGEADIYVDGELKETINAHGESRESRQKVFAVSGLSVGLHTLKAVKKSGALMLVDQIVFDVGASATGPGPTNPPVVIPRAGSGAETVYGYVRAANAANDGATKVPVTRTAQAGGLKQDDVVLTGELAGIAAKVAAEAGADTVVLVIPDGKREIGRTTITIERDAVRRFADGKLSLGIEASGVVLTIPNTSIEGFGEDLTFTFDPVTDAAALAKLRTSAEAAISGASVTVAKLAGTALSIKTNLGGREAKVAVPLGDLDLPAMGAIIGLYLEGADGKPAFITGSIVDDQGKRSLQASTTSFGVLAAVVAERASIESHEAYMIGVDRSSFQPNRSLTRAEMAAILSRLAPTSSKDASIAFSDVDAKHWAANAVRDAASAGLMRGFADGTFRPDQPITRAEMAAVAVKLTKGEAAPGEGFADTRGNWAEDAIRQAQRAGIVKGYADGTFRPDQSLSRAEAVVILNRALNRGPLRGLGALPWKDVPADHWAAADIAEATVDHGFTTDASVGEVIVP</sequence>
<dbReference type="InterPro" id="IPR013780">
    <property type="entry name" value="Glyco_hydro_b"/>
</dbReference>
<dbReference type="InterPro" id="IPR017853">
    <property type="entry name" value="GH"/>
</dbReference>
<evidence type="ECO:0000256" key="8">
    <source>
        <dbReference type="RuleBase" id="RU361168"/>
    </source>
</evidence>
<protein>
    <recommendedName>
        <fullName evidence="8">Alpha-galactosidase</fullName>
        <ecNumber evidence="8">3.2.1.22</ecNumber>
    </recommendedName>
    <alternativeName>
        <fullName evidence="8">Melibiase</fullName>
    </alternativeName>
</protein>